<dbReference type="InterPro" id="IPR051917">
    <property type="entry name" value="Transposase-Integrase"/>
</dbReference>
<feature type="compositionally biased region" description="Polar residues" evidence="1">
    <location>
        <begin position="86"/>
        <end position="96"/>
    </location>
</feature>
<keyword evidence="4" id="KW-1185">Reference proteome</keyword>
<dbReference type="InterPro" id="IPR025246">
    <property type="entry name" value="IS30-like_HTH"/>
</dbReference>
<sequence>MTRGVGTAEACRIVGINRRTGHRWRNGRASQTRAGRETDQQSSARPSPSVGRFLSVEERIVIADLRRAGRSVRAIAAELGRSASTISRELTRNSHPGSGDYRPHAAQARAESRRPRPKTGKIAACPELHALVQGMLEDKFSPEQISRRLRRDHPDRPELHVTHETIYQALYVQGRGELRRELATALRTGRTMRKPRRSSEQRRP</sequence>
<gene>
    <name evidence="3" type="ORF">CF165_49750</name>
</gene>
<feature type="region of interest" description="Disordered" evidence="1">
    <location>
        <begin position="86"/>
        <end position="119"/>
    </location>
</feature>
<comment type="caution">
    <text evidence="3">The sequence shown here is derived from an EMBL/GenBank/DDBJ whole genome shotgun (WGS) entry which is preliminary data.</text>
</comment>
<feature type="region of interest" description="Disordered" evidence="1">
    <location>
        <begin position="21"/>
        <end position="50"/>
    </location>
</feature>
<dbReference type="InterPro" id="IPR009057">
    <property type="entry name" value="Homeodomain-like_sf"/>
</dbReference>
<proteinExistence type="predicted"/>
<organism evidence="3 4">
    <name type="scientific">Amycolatopsis vastitatis</name>
    <dbReference type="NCBI Taxonomy" id="1905142"/>
    <lineage>
        <taxon>Bacteria</taxon>
        <taxon>Bacillati</taxon>
        <taxon>Actinomycetota</taxon>
        <taxon>Actinomycetes</taxon>
        <taxon>Pseudonocardiales</taxon>
        <taxon>Pseudonocardiaceae</taxon>
        <taxon>Amycolatopsis</taxon>
    </lineage>
</organism>
<evidence type="ECO:0000313" key="4">
    <source>
        <dbReference type="Proteomes" id="UP000215199"/>
    </source>
</evidence>
<dbReference type="Proteomes" id="UP000215199">
    <property type="component" value="Unassembled WGS sequence"/>
</dbReference>
<dbReference type="GO" id="GO:0004803">
    <property type="term" value="F:transposase activity"/>
    <property type="evidence" value="ECO:0007669"/>
    <property type="project" value="TreeGrafter"/>
</dbReference>
<feature type="domain" description="Transposase IS30-like HTH" evidence="2">
    <location>
        <begin position="51"/>
        <end position="93"/>
    </location>
</feature>
<dbReference type="SUPFAM" id="SSF46689">
    <property type="entry name" value="Homeodomain-like"/>
    <property type="match status" value="1"/>
</dbReference>
<dbReference type="PANTHER" id="PTHR10948">
    <property type="entry name" value="TRANSPOSASE"/>
    <property type="match status" value="1"/>
</dbReference>
<dbReference type="GO" id="GO:0032196">
    <property type="term" value="P:transposition"/>
    <property type="evidence" value="ECO:0007669"/>
    <property type="project" value="TreeGrafter"/>
</dbReference>
<protein>
    <submittedName>
        <fullName evidence="3">IS30 family transposase</fullName>
    </submittedName>
</protein>
<evidence type="ECO:0000259" key="2">
    <source>
        <dbReference type="Pfam" id="PF13936"/>
    </source>
</evidence>
<feature type="non-terminal residue" evidence="3">
    <location>
        <position position="204"/>
    </location>
</feature>
<name>A0A229SJE5_9PSEU</name>
<dbReference type="Pfam" id="PF13936">
    <property type="entry name" value="HTH_38"/>
    <property type="match status" value="1"/>
</dbReference>
<dbReference type="AlphaFoldDB" id="A0A229SJE5"/>
<dbReference type="Gene3D" id="1.10.10.60">
    <property type="entry name" value="Homeodomain-like"/>
    <property type="match status" value="1"/>
</dbReference>
<evidence type="ECO:0000313" key="3">
    <source>
        <dbReference type="EMBL" id="OXM59032.1"/>
    </source>
</evidence>
<dbReference type="EMBL" id="NMUL01000131">
    <property type="protein sequence ID" value="OXM59032.1"/>
    <property type="molecule type" value="Genomic_DNA"/>
</dbReference>
<dbReference type="PANTHER" id="PTHR10948:SF23">
    <property type="entry name" value="TRANSPOSASE INSI FOR INSERTION SEQUENCE ELEMENT IS30A-RELATED"/>
    <property type="match status" value="1"/>
</dbReference>
<accession>A0A229SJE5</accession>
<evidence type="ECO:0000256" key="1">
    <source>
        <dbReference type="SAM" id="MobiDB-lite"/>
    </source>
</evidence>
<dbReference type="GO" id="GO:0005829">
    <property type="term" value="C:cytosol"/>
    <property type="evidence" value="ECO:0007669"/>
    <property type="project" value="TreeGrafter"/>
</dbReference>
<reference evidence="4" key="1">
    <citation type="submission" date="2017-07" db="EMBL/GenBank/DDBJ databases">
        <title>Comparative genome mining reveals phylogenetic distribution patterns of secondary metabolites in Amycolatopsis.</title>
        <authorList>
            <person name="Adamek M."/>
            <person name="Alanjary M."/>
            <person name="Sales-Ortells H."/>
            <person name="Goodfellow M."/>
            <person name="Bull A.T."/>
            <person name="Kalinowski J."/>
            <person name="Ziemert N."/>
        </authorList>
    </citation>
    <scope>NUCLEOTIDE SEQUENCE [LARGE SCALE GENOMIC DNA]</scope>
    <source>
        <strain evidence="4">H5</strain>
    </source>
</reference>